<gene>
    <name evidence="4" type="ORF">bsdE14_04710</name>
</gene>
<dbReference type="InterPro" id="IPR052913">
    <property type="entry name" value="Glycopeptide_resist_protein"/>
</dbReference>
<dbReference type="Pfam" id="PF04294">
    <property type="entry name" value="VanW"/>
    <property type="match status" value="1"/>
</dbReference>
<evidence type="ECO:0000256" key="1">
    <source>
        <dbReference type="ARBA" id="ARBA00022729"/>
    </source>
</evidence>
<dbReference type="Pfam" id="PF07501">
    <property type="entry name" value="G5"/>
    <property type="match status" value="1"/>
</dbReference>
<comment type="caution">
    <text evidence="4">The sequence shown here is derived from an EMBL/GenBank/DDBJ whole genome shotgun (WGS) entry which is preliminary data.</text>
</comment>
<dbReference type="RefSeq" id="WP_264848340.1">
    <property type="nucleotide sequence ID" value="NZ_BRXR01000001.1"/>
</dbReference>
<evidence type="ECO:0000259" key="3">
    <source>
        <dbReference type="PROSITE" id="PS51109"/>
    </source>
</evidence>
<dbReference type="Gene3D" id="2.20.230.10">
    <property type="entry name" value="Resuscitation-promoting factor rpfb"/>
    <property type="match status" value="1"/>
</dbReference>
<keyword evidence="1 2" id="KW-0732">Signal</keyword>
<dbReference type="InterPro" id="IPR007391">
    <property type="entry name" value="Vancomycin_resist_VanW"/>
</dbReference>
<feature type="signal peptide" evidence="2">
    <location>
        <begin position="1"/>
        <end position="20"/>
    </location>
</feature>
<dbReference type="EMBL" id="BRXR01000001">
    <property type="protein sequence ID" value="GLC29061.1"/>
    <property type="molecule type" value="Genomic_DNA"/>
</dbReference>
<feature type="chain" id="PRO_5045321978" evidence="2">
    <location>
        <begin position="21"/>
        <end position="455"/>
    </location>
</feature>
<reference evidence="4 5" key="1">
    <citation type="journal article" date="2024" name="Int. J. Syst. Evol. Microbiol.">
        <title>Clostridium omnivorum sp. nov., isolated from anoxic soil under the treatment of reductive soil disinfestation.</title>
        <authorList>
            <person name="Ueki A."/>
            <person name="Tonouchi A."/>
            <person name="Kaku N."/>
            <person name="Honma S."/>
            <person name="Ueki K."/>
        </authorList>
    </citation>
    <scope>NUCLEOTIDE SEQUENCE [LARGE SCALE GENOMIC DNA]</scope>
    <source>
        <strain evidence="4 5">E14</strain>
    </source>
</reference>
<protein>
    <submittedName>
        <fullName evidence="4">Exported protein</fullName>
    </submittedName>
</protein>
<dbReference type="PROSITE" id="PS51109">
    <property type="entry name" value="G5"/>
    <property type="match status" value="1"/>
</dbReference>
<dbReference type="Pfam" id="PF12229">
    <property type="entry name" value="PG_binding_4"/>
    <property type="match status" value="1"/>
</dbReference>
<organism evidence="4 5">
    <name type="scientific">Clostridium omnivorum</name>
    <dbReference type="NCBI Taxonomy" id="1604902"/>
    <lineage>
        <taxon>Bacteria</taxon>
        <taxon>Bacillati</taxon>
        <taxon>Bacillota</taxon>
        <taxon>Clostridia</taxon>
        <taxon>Eubacteriales</taxon>
        <taxon>Clostridiaceae</taxon>
        <taxon>Clostridium</taxon>
    </lineage>
</organism>
<dbReference type="PANTHER" id="PTHR35788:SF1">
    <property type="entry name" value="EXPORTED PROTEIN"/>
    <property type="match status" value="1"/>
</dbReference>
<proteinExistence type="predicted"/>
<dbReference type="InterPro" id="IPR022029">
    <property type="entry name" value="YoaR-like_PG-bd"/>
</dbReference>
<evidence type="ECO:0000313" key="5">
    <source>
        <dbReference type="Proteomes" id="UP001208567"/>
    </source>
</evidence>
<dbReference type="PANTHER" id="PTHR35788">
    <property type="entry name" value="EXPORTED PROTEIN-RELATED"/>
    <property type="match status" value="1"/>
</dbReference>
<feature type="domain" description="G5" evidence="3">
    <location>
        <begin position="374"/>
        <end position="453"/>
    </location>
</feature>
<dbReference type="Proteomes" id="UP001208567">
    <property type="component" value="Unassembled WGS sequence"/>
</dbReference>
<name>A0ABQ5N1M2_9CLOT</name>
<dbReference type="InterPro" id="IPR011098">
    <property type="entry name" value="G5_dom"/>
</dbReference>
<accession>A0ABQ5N1M2</accession>
<sequence length="455" mass="50206">MKKNVIIITLASVVLVSAVAAGISFNNISNKVKAYDNVIYPGVKVEDVDLSGKTKVEALAILNQKYGDALIKKKINIKAPEKTYTLNYEKLSAKYNIEKIVDEAFSYNKDKGLLQKNKLIKSPTPKQFKLTGSFTFDSKPVKELIGVMQKEIDKQPANAAINMVSRGNFSITPDKKGSKLNTENLEKDILSKISGDLNGDVEIQAPVEDVQASITGDKLSKINTKLSSFSTNFSTSTAARATNISLATSFINGKVLMPGETFSFNDVVGQRTASRGFQEAPVIIGNKVDSGLGGGICQVSTTLYNAAIRANLQTVERIHHTLPSHYIGLGMDATVDYGNIDYKFKNTLEFPVYIEAYTENRNIVFSVYSDKSLTSRTYDLVNEVYDTMQPEVKYVDDPNMDEGVTETVQPASIGYKVRVYKNTYENGKLIAHDLITNETYNKVDGTVKRGTRKKQ</sequence>
<evidence type="ECO:0000313" key="4">
    <source>
        <dbReference type="EMBL" id="GLC29061.1"/>
    </source>
</evidence>
<keyword evidence="5" id="KW-1185">Reference proteome</keyword>
<dbReference type="SMART" id="SM01208">
    <property type="entry name" value="G5"/>
    <property type="match status" value="1"/>
</dbReference>
<evidence type="ECO:0000256" key="2">
    <source>
        <dbReference type="SAM" id="SignalP"/>
    </source>
</evidence>